<dbReference type="Proteomes" id="UP001156215">
    <property type="component" value="Chromosome"/>
</dbReference>
<dbReference type="GO" id="GO:0102208">
    <property type="term" value="F:2-polyprenyl-6-hydroxyphenol methylase activity"/>
    <property type="evidence" value="ECO:0007669"/>
    <property type="project" value="UniProtKB-EC"/>
</dbReference>
<dbReference type="PANTHER" id="PTHR43464">
    <property type="entry name" value="METHYLTRANSFERASE"/>
    <property type="match status" value="1"/>
</dbReference>
<comment type="pathway">
    <text evidence="5">Cofactor biosynthesis; ubiquinone biosynthesis.</text>
</comment>
<evidence type="ECO:0000256" key="1">
    <source>
        <dbReference type="ARBA" id="ARBA00022603"/>
    </source>
</evidence>
<evidence type="ECO:0000313" key="7">
    <source>
        <dbReference type="Proteomes" id="UP001156215"/>
    </source>
</evidence>
<comment type="catalytic activity">
    <reaction evidence="5">
        <text>a 3-(all-trans-polyprenyl)benzene-1,2-diol + S-adenosyl-L-methionine = a 2-methoxy-6-(all-trans-polyprenyl)phenol + S-adenosyl-L-homocysteine + H(+)</text>
        <dbReference type="Rhea" id="RHEA:31411"/>
        <dbReference type="Rhea" id="RHEA-COMP:9550"/>
        <dbReference type="Rhea" id="RHEA-COMP:9551"/>
        <dbReference type="ChEBI" id="CHEBI:15378"/>
        <dbReference type="ChEBI" id="CHEBI:57856"/>
        <dbReference type="ChEBI" id="CHEBI:59789"/>
        <dbReference type="ChEBI" id="CHEBI:62729"/>
        <dbReference type="ChEBI" id="CHEBI:62731"/>
        <dbReference type="EC" id="2.1.1.222"/>
    </reaction>
</comment>
<dbReference type="AlphaFoldDB" id="A0A9E9LTH7"/>
<dbReference type="HAMAP" id="MF_00472">
    <property type="entry name" value="UbiG"/>
    <property type="match status" value="1"/>
</dbReference>
<feature type="binding site" evidence="5">
    <location>
        <position position="119"/>
    </location>
    <ligand>
        <name>S-adenosyl-L-methionine</name>
        <dbReference type="ChEBI" id="CHEBI:59789"/>
    </ligand>
</feature>
<dbReference type="GO" id="GO:0061542">
    <property type="term" value="F:3-demethylubiquinol 3-O-methyltransferase activity"/>
    <property type="evidence" value="ECO:0007669"/>
    <property type="project" value="UniProtKB-UniRule"/>
</dbReference>
<keyword evidence="7" id="KW-1185">Reference proteome</keyword>
<evidence type="ECO:0000256" key="3">
    <source>
        <dbReference type="ARBA" id="ARBA00022688"/>
    </source>
</evidence>
<keyword evidence="4 5" id="KW-0949">S-adenosyl-L-methionine</keyword>
<sequence length="231" mass="25321">MNVDQAELLKFNALAGKWWDTNGAFRFLHALNPLRLQWIESLSPLREKQVLDIGCGGGILSEAMARCGAIVTGIDMAGEAIRAAEAHRAQSGLSIDYRLMSAETLAGEEPGKYDIVTCLEMLEHVPDPVSIISAAARLVKPEGMVYFATLNRNLKSFIYAIAGAEYILGLLPKGTHQHARFLTPAELSRHVRNTGMEVTAITGISSNLTASHFYLSRDVSINYMMACQRLL</sequence>
<dbReference type="KEGG" id="ovb:NB640_08775"/>
<dbReference type="CDD" id="cd02440">
    <property type="entry name" value="AdoMet_MTases"/>
    <property type="match status" value="1"/>
</dbReference>
<dbReference type="EMBL" id="CP098242">
    <property type="protein sequence ID" value="WAW09350.1"/>
    <property type="molecule type" value="Genomic_DNA"/>
</dbReference>
<dbReference type="EC" id="2.1.1.64" evidence="5"/>
<dbReference type="GO" id="GO:0010420">
    <property type="term" value="F:polyprenyldihydroxybenzoate methyltransferase activity"/>
    <property type="evidence" value="ECO:0007669"/>
    <property type="project" value="InterPro"/>
</dbReference>
<dbReference type="NCBIfam" id="TIGR01983">
    <property type="entry name" value="UbiG"/>
    <property type="match status" value="1"/>
</dbReference>
<evidence type="ECO:0000256" key="5">
    <source>
        <dbReference type="HAMAP-Rule" id="MF_00472"/>
    </source>
</evidence>
<dbReference type="RefSeq" id="WP_269308348.1">
    <property type="nucleotide sequence ID" value="NZ_CP098242.1"/>
</dbReference>
<evidence type="ECO:0000313" key="6">
    <source>
        <dbReference type="EMBL" id="WAW09350.1"/>
    </source>
</evidence>
<dbReference type="Gene3D" id="3.40.50.150">
    <property type="entry name" value="Vaccinia Virus protein VP39"/>
    <property type="match status" value="1"/>
</dbReference>
<feature type="binding site" evidence="5">
    <location>
        <position position="75"/>
    </location>
    <ligand>
        <name>S-adenosyl-L-methionine</name>
        <dbReference type="ChEBI" id="CHEBI:59789"/>
    </ligand>
</feature>
<keyword evidence="1 5" id="KW-0489">Methyltransferase</keyword>
<dbReference type="SUPFAM" id="SSF53335">
    <property type="entry name" value="S-adenosyl-L-methionine-dependent methyltransferases"/>
    <property type="match status" value="1"/>
</dbReference>
<feature type="binding site" evidence="5">
    <location>
        <position position="35"/>
    </location>
    <ligand>
        <name>S-adenosyl-L-methionine</name>
        <dbReference type="ChEBI" id="CHEBI:59789"/>
    </ligand>
</feature>
<name>A0A9E9LTH7_9BURK</name>
<comment type="function">
    <text evidence="5">O-methyltransferase that catalyzes the 2 O-methylation steps in the ubiquinone biosynthetic pathway.</text>
</comment>
<keyword evidence="3 5" id="KW-0831">Ubiquinone biosynthesis</keyword>
<organism evidence="6 7">
    <name type="scientific">Oxalobacter vibrioformis</name>
    <dbReference type="NCBI Taxonomy" id="933080"/>
    <lineage>
        <taxon>Bacteria</taxon>
        <taxon>Pseudomonadati</taxon>
        <taxon>Pseudomonadota</taxon>
        <taxon>Betaproteobacteria</taxon>
        <taxon>Burkholderiales</taxon>
        <taxon>Oxalobacteraceae</taxon>
        <taxon>Oxalobacter</taxon>
    </lineage>
</organism>
<reference evidence="6" key="1">
    <citation type="journal article" date="2022" name="Front. Microbiol.">
        <title>New perspectives on an old grouping: The genomic and phenotypic variability of Oxalobacter formigenes and the implications for calcium oxalate stone prevention.</title>
        <authorList>
            <person name="Chmiel J.A."/>
            <person name="Carr C."/>
            <person name="Stuivenberg G.A."/>
            <person name="Venema R."/>
            <person name="Chanyi R.M."/>
            <person name="Al K.F."/>
            <person name="Giguere D."/>
            <person name="Say H."/>
            <person name="Akouris P.P."/>
            <person name="Dominguez Romero S.A."/>
            <person name="Kwong A."/>
            <person name="Tai V."/>
            <person name="Koval S.F."/>
            <person name="Razvi H."/>
            <person name="Bjazevic J."/>
            <person name="Burton J.P."/>
        </authorList>
    </citation>
    <scope>NUCLEOTIDE SEQUENCE</scope>
    <source>
        <strain evidence="6">WoOx3</strain>
    </source>
</reference>
<proteinExistence type="inferred from homology"/>
<comment type="similarity">
    <text evidence="5">Belongs to the methyltransferase superfamily. UbiG/COQ3 family.</text>
</comment>
<evidence type="ECO:0000256" key="4">
    <source>
        <dbReference type="ARBA" id="ARBA00022691"/>
    </source>
</evidence>
<feature type="binding site" evidence="5">
    <location>
        <position position="54"/>
    </location>
    <ligand>
        <name>S-adenosyl-L-methionine</name>
        <dbReference type="ChEBI" id="CHEBI:59789"/>
    </ligand>
</feature>
<dbReference type="EC" id="2.1.1.222" evidence="5"/>
<evidence type="ECO:0000256" key="2">
    <source>
        <dbReference type="ARBA" id="ARBA00022679"/>
    </source>
</evidence>
<dbReference type="Pfam" id="PF13489">
    <property type="entry name" value="Methyltransf_23"/>
    <property type="match status" value="1"/>
</dbReference>
<gene>
    <name evidence="5 6" type="primary">ubiG</name>
    <name evidence="6" type="ORF">NB640_08775</name>
</gene>
<comment type="catalytic activity">
    <reaction evidence="5">
        <text>a 3-demethylubiquinol + S-adenosyl-L-methionine = a ubiquinol + S-adenosyl-L-homocysteine + H(+)</text>
        <dbReference type="Rhea" id="RHEA:44380"/>
        <dbReference type="Rhea" id="RHEA-COMP:9566"/>
        <dbReference type="Rhea" id="RHEA-COMP:10914"/>
        <dbReference type="ChEBI" id="CHEBI:15378"/>
        <dbReference type="ChEBI" id="CHEBI:17976"/>
        <dbReference type="ChEBI" id="CHEBI:57856"/>
        <dbReference type="ChEBI" id="CHEBI:59789"/>
        <dbReference type="ChEBI" id="CHEBI:84422"/>
        <dbReference type="EC" id="2.1.1.64"/>
    </reaction>
</comment>
<accession>A0A9E9LTH7</accession>
<dbReference type="InterPro" id="IPR029063">
    <property type="entry name" value="SAM-dependent_MTases_sf"/>
</dbReference>
<dbReference type="GO" id="GO:0032259">
    <property type="term" value="P:methylation"/>
    <property type="evidence" value="ECO:0007669"/>
    <property type="project" value="UniProtKB-KW"/>
</dbReference>
<protein>
    <recommendedName>
        <fullName evidence="5">Ubiquinone biosynthesis O-methyltransferase</fullName>
    </recommendedName>
    <alternativeName>
        <fullName evidence="5">2-polyprenyl-6-hydroxyphenol methylase</fullName>
        <ecNumber evidence="5">2.1.1.222</ecNumber>
    </alternativeName>
    <alternativeName>
        <fullName evidence="5">3-demethylubiquinone 3-O-methyltransferase</fullName>
        <ecNumber evidence="5">2.1.1.64</ecNumber>
    </alternativeName>
</protein>
<dbReference type="PANTHER" id="PTHR43464:SF19">
    <property type="entry name" value="UBIQUINONE BIOSYNTHESIS O-METHYLTRANSFERASE, MITOCHONDRIAL"/>
    <property type="match status" value="1"/>
</dbReference>
<dbReference type="InterPro" id="IPR010233">
    <property type="entry name" value="UbiG_MeTrfase"/>
</dbReference>
<keyword evidence="2 5" id="KW-0808">Transferase</keyword>